<evidence type="ECO:0000313" key="2">
    <source>
        <dbReference type="Proteomes" id="UP000436822"/>
    </source>
</evidence>
<dbReference type="EMBL" id="BLJE01000002">
    <property type="protein sequence ID" value="GFE64898.1"/>
    <property type="molecule type" value="Genomic_DNA"/>
</dbReference>
<gene>
    <name evidence="1" type="ORF">KIN_19720</name>
</gene>
<comment type="caution">
    <text evidence="1">The sequence shown here is derived from an EMBL/GenBank/DDBJ whole genome shotgun (WGS) entry which is preliminary data.</text>
</comment>
<name>A0A6N6JHY6_9RHOB</name>
<dbReference type="Proteomes" id="UP000436822">
    <property type="component" value="Unassembled WGS sequence"/>
</dbReference>
<dbReference type="AlphaFoldDB" id="A0A6N6JHY6"/>
<evidence type="ECO:0008006" key="3">
    <source>
        <dbReference type="Google" id="ProtNLM"/>
    </source>
</evidence>
<keyword evidence="2" id="KW-1185">Reference proteome</keyword>
<reference evidence="1 2" key="1">
    <citation type="submission" date="2019-12" db="EMBL/GenBank/DDBJ databases">
        <title>Litoreibacter badius sp. nov., a novel bacteriochlorophyll a-containing bacterium in the genus Litoreibacter.</title>
        <authorList>
            <person name="Kanamuro M."/>
            <person name="Takabe Y."/>
            <person name="Mori K."/>
            <person name="Takaichi S."/>
            <person name="Hanada S."/>
        </authorList>
    </citation>
    <scope>NUCLEOTIDE SEQUENCE [LARGE SCALE GENOMIC DNA]</scope>
    <source>
        <strain evidence="1 2">K6</strain>
    </source>
</reference>
<sequence>MILNSADPDAPGFEQAERILADLGAAPPRRWVERYTSDGMWAERRRLQRDIADRGDWILNADVDEHHAYPGSIGSVIAHCETKGYNAVQGVLIDRLSETGALNPVLETPPLSVQFPLQAEMHLSLMGRGKYHGVDGTTKLMLHSARVLPSRGGHNPSPEGEAPRYLVGGRLATFPGVMRPEFRFAFPFRVDHYKWTATRETTFKRRIETPGVSAAGKEVGGQLTRYLAEHGQIRLQDVAVHKGHRASSSWKFLAFRMRLAARMRAKFAQRSTRPANA</sequence>
<organism evidence="1 2">
    <name type="scientific">Litoreibacter roseus</name>
    <dbReference type="NCBI Taxonomy" id="2601869"/>
    <lineage>
        <taxon>Bacteria</taxon>
        <taxon>Pseudomonadati</taxon>
        <taxon>Pseudomonadota</taxon>
        <taxon>Alphaproteobacteria</taxon>
        <taxon>Rhodobacterales</taxon>
        <taxon>Roseobacteraceae</taxon>
        <taxon>Litoreibacter</taxon>
    </lineage>
</organism>
<protein>
    <recommendedName>
        <fullName evidence="3">Glycosyl transferase family 2</fullName>
    </recommendedName>
</protein>
<evidence type="ECO:0000313" key="1">
    <source>
        <dbReference type="EMBL" id="GFE64898.1"/>
    </source>
</evidence>
<proteinExistence type="predicted"/>
<accession>A0A6N6JHY6</accession>
<dbReference type="RefSeq" id="WP_243144883.1">
    <property type="nucleotide sequence ID" value="NZ_BLJE01000002.1"/>
</dbReference>